<evidence type="ECO:0000313" key="1">
    <source>
        <dbReference type="EMBL" id="SPM41502.1"/>
    </source>
</evidence>
<organism evidence="1 2">
    <name type="scientific">Mycobacterium numidiamassiliense</name>
    <dbReference type="NCBI Taxonomy" id="1841861"/>
    <lineage>
        <taxon>Bacteria</taxon>
        <taxon>Bacillati</taxon>
        <taxon>Actinomycetota</taxon>
        <taxon>Actinomycetes</taxon>
        <taxon>Mycobacteriales</taxon>
        <taxon>Mycobacteriaceae</taxon>
        <taxon>Mycobacterium</taxon>
    </lineage>
</organism>
<dbReference type="RefSeq" id="WP_077080095.1">
    <property type="nucleotide sequence ID" value="NZ_FUEZ01000004.1"/>
</dbReference>
<proteinExistence type="predicted"/>
<protein>
    <submittedName>
        <fullName evidence="1">Uncharacterized protein</fullName>
    </submittedName>
</protein>
<accession>A0A2U3PCN4</accession>
<dbReference type="Proteomes" id="UP000240424">
    <property type="component" value="Unassembled WGS sequence"/>
</dbReference>
<name>A0A2U3PCN4_9MYCO</name>
<gene>
    <name evidence="1" type="ORF">MNAB215_3707</name>
</gene>
<evidence type="ECO:0000313" key="2">
    <source>
        <dbReference type="Proteomes" id="UP000240424"/>
    </source>
</evidence>
<dbReference type="EMBL" id="FUEZ01000004">
    <property type="protein sequence ID" value="SPM41502.1"/>
    <property type="molecule type" value="Genomic_DNA"/>
</dbReference>
<dbReference type="STRING" id="1841861.GCA_900157365_02027"/>
<reference evidence="1 2" key="1">
    <citation type="submission" date="2017-01" db="EMBL/GenBank/DDBJ databases">
        <authorList>
            <consortium name="Urmite Genomes"/>
        </authorList>
    </citation>
    <scope>NUCLEOTIDE SEQUENCE [LARGE SCALE GENOMIC DNA]</scope>
    <source>
        <strain evidence="1 2">AB215</strain>
    </source>
</reference>
<dbReference type="OrthoDB" id="4747025at2"/>
<sequence length="139" mass="14529">MRINTFMAAAAIGANAGLCTPAPPAGATDETRMNGVYSYADEDGLTGTWIIKTTCTPACVAHVSTAPDAGFDAPLVNGRYTVTRTVPEGAVCPDNSQHPVTVNQSWDPQTLTGEVDFLETSAPCGLGDQHDDFVLTRIG</sequence>
<dbReference type="AlphaFoldDB" id="A0A2U3PCN4"/>
<keyword evidence="2" id="KW-1185">Reference proteome</keyword>